<evidence type="ECO:0000256" key="9">
    <source>
        <dbReference type="ARBA" id="ARBA00023136"/>
    </source>
</evidence>
<feature type="transmembrane region" description="Helical" evidence="11">
    <location>
        <begin position="335"/>
        <end position="359"/>
    </location>
</feature>
<evidence type="ECO:0000259" key="12">
    <source>
        <dbReference type="PROSITE" id="PS50893"/>
    </source>
</evidence>
<accession>A0AAD6TH63</accession>
<sequence length="1649" mass="180210">MPTQHSTYQSLRLSSTALFIRTRRRVPDPTMALFWRQFAALFWKNWIVLSKHSFLNILRCFIFPVAYGVFLAVAKKFLLKPNNYGIGSPIPVYALQQQFHDAGTLVWADATDGTSQPSPADIMARITNGFSEAQLGAVKKAPSAAQLPFECPQNFNGFSECYAGVVFYDIPANSTNPLTSAVNYTILADSGLFHIDVVRHSSDFETRVLPLQWAVDQAIIELRTGVTVPTPLEWPFTNETNEEQDKRTRLSFVRGIRELLVIAFFICFIGISYQLPGSVAGERANQVTSHMKAMGLLDSARIASWHLSISLVYLPAWIIVALVWRAQIWVLTNVLLILVVHILLGLTLASYSFFIAAPFGKSPQLAAVFSTFLAILFAILALVLKKLGTGSAFIFTIIFPPGFYIFANRAISGYENHSFATDALKGDPDHNLQLLTIIIAGIIDVFLWPWLAVLLERRLYDPREPASTRSWKCWGRRKRETLTIPADVAISVQGLNKTFNTSMFNRKGGNVTAVSDLTLDIPRLGIFVLLGSNGAGKSTTLSVVGGLTGRSRGEVVFEGGVAKPPRGTLGIVPQKNVLIPELSCLQTLRVWRAVKWSSSSVADEDLEQLLRDCDLQSKIHANASTLSGGQKRKLQLAIGLVGGSKIVLVDECTSGVDPLSRRALWRTLISVRQERTILFTTHFLDEADLLADSIAILAAPGKLVASGSPVSLKRDLGEGYTVQVSLPLSETVEKTGASTELLQTIRTLAPHTHMSLASPHQPLYHLKSKDTVVVDKVLQLLDGESEKYSIRSYDVLGTSIEDIFLELMRKEDPQPLENADELEKSSTPSADSIDEPKPVTLNLATGRATSPLRQALTIFYKRSIIFRRSWLTPFLAVVIAIAGATIPLVFLKGRSQSCIKTLDIPGTDIFLFPPTSPLLPFYLGPQSRVLDSPPGIVNSLGNLTALSSLANLTAFANFTGFGNTTALQPFSILDLADNATFVSTIQQNYLNITTGGVSFDAATSNTLVAWEATAPGLMGPTMLNLASNILYNHALNTSGRAGVLPSLILPTYETFPPVDAGTLVALKWIAFFSAVMSVYPAFFALYVSKERRSSVQAMQYSNGLYNPIGLWLGHLAFDSIFTVIMATVVIIIFAAASNQFHGLGFFWLVLVLYGIAGTLFAYCTSLMVASPLAAFAAVAGYQFIMFLLYIAGYLLVLTYAKTSDANRLITIIHFSLSILSPVASIIRAGLVSVNLFSLLCNGTSTTLSTSWLGAIMRYGGPITYLIVYSFVLLGVLVWVDSGAVLPQRFRKRAKVSAAEADRRPVKEDVALEGKAAAQSDDPLRVLNVTKTFGSNTVVDDVSFGVSRNTIFCLLGPNGAGKTTAFNVIRGDVTPESGDVLIQGTSVVNHPRTARMSLGVCPQFSAIDAQLSVREHLIIYGRLKGLRSDELATSVESLMLATGLHIYADRLASKLSGGNQRKLSLAIALMGNPSVVLIDEFSTGIDAKKKREMWRTLRAVAVGKSLVITTHSMEEASSLASKVGILAVRLLAIGTTESLSARYATYEVHFTCRTREDVTRAQTLMASIPGARMADDVATRFEVPIEKDNSGLTLAKLFHLLSAQGDFSEYTVEKATLESVFLKVIRENNVQEEGQESHRRRRRWLPFFRR</sequence>
<dbReference type="GO" id="GO:0005319">
    <property type="term" value="F:lipid transporter activity"/>
    <property type="evidence" value="ECO:0007669"/>
    <property type="project" value="TreeGrafter"/>
</dbReference>
<feature type="transmembrane region" description="Helical" evidence="11">
    <location>
        <begin position="1208"/>
        <end position="1226"/>
    </location>
</feature>
<dbReference type="InterPro" id="IPR017871">
    <property type="entry name" value="ABC_transporter-like_CS"/>
</dbReference>
<feature type="transmembrane region" description="Helical" evidence="11">
    <location>
        <begin position="1108"/>
        <end position="1136"/>
    </location>
</feature>
<dbReference type="PANTHER" id="PTHR19229">
    <property type="entry name" value="ATP-BINDING CASSETTE TRANSPORTER SUBFAMILY A ABCA"/>
    <property type="match status" value="1"/>
</dbReference>
<feature type="transmembrane region" description="Helical" evidence="11">
    <location>
        <begin position="53"/>
        <end position="74"/>
    </location>
</feature>
<feature type="transmembrane region" description="Helical" evidence="11">
    <location>
        <begin position="1068"/>
        <end position="1087"/>
    </location>
</feature>
<evidence type="ECO:0000256" key="4">
    <source>
        <dbReference type="ARBA" id="ARBA00022692"/>
    </source>
</evidence>
<dbReference type="EMBL" id="JARJCM010000005">
    <property type="protein sequence ID" value="KAJ7045165.1"/>
    <property type="molecule type" value="Genomic_DNA"/>
</dbReference>
<keyword evidence="5" id="KW-0677">Repeat</keyword>
<dbReference type="InterPro" id="IPR026082">
    <property type="entry name" value="ABCA"/>
</dbReference>
<dbReference type="GO" id="GO:0140359">
    <property type="term" value="F:ABC-type transporter activity"/>
    <property type="evidence" value="ECO:0007669"/>
    <property type="project" value="InterPro"/>
</dbReference>
<keyword evidence="3" id="KW-0813">Transport</keyword>
<keyword evidence="14" id="KW-1185">Reference proteome</keyword>
<keyword evidence="7" id="KW-0067">ATP-binding</keyword>
<keyword evidence="4 11" id="KW-0812">Transmembrane</keyword>
<dbReference type="GO" id="GO:0016020">
    <property type="term" value="C:membrane"/>
    <property type="evidence" value="ECO:0007669"/>
    <property type="project" value="UniProtKB-SubCell"/>
</dbReference>
<feature type="transmembrane region" description="Helical" evidence="11">
    <location>
        <begin position="1262"/>
        <end position="1285"/>
    </location>
</feature>
<dbReference type="GO" id="GO:0016887">
    <property type="term" value="F:ATP hydrolysis activity"/>
    <property type="evidence" value="ECO:0007669"/>
    <property type="project" value="InterPro"/>
</dbReference>
<feature type="transmembrane region" description="Helical" evidence="11">
    <location>
        <begin position="302"/>
        <end position="323"/>
    </location>
</feature>
<feature type="transmembrane region" description="Helical" evidence="11">
    <location>
        <begin position="1142"/>
        <end position="1162"/>
    </location>
</feature>
<protein>
    <recommendedName>
        <fullName evidence="12">ABC transporter domain-containing protein</fullName>
    </recommendedName>
</protein>
<evidence type="ECO:0000256" key="10">
    <source>
        <dbReference type="SAM" id="MobiDB-lite"/>
    </source>
</evidence>
<dbReference type="Pfam" id="PF00005">
    <property type="entry name" value="ABC_tran"/>
    <property type="match status" value="2"/>
</dbReference>
<dbReference type="SMART" id="SM00382">
    <property type="entry name" value="AAA"/>
    <property type="match status" value="2"/>
</dbReference>
<dbReference type="InterPro" id="IPR013525">
    <property type="entry name" value="ABC2_TM"/>
</dbReference>
<proteinExistence type="inferred from homology"/>
<dbReference type="Gene3D" id="3.40.50.300">
    <property type="entry name" value="P-loop containing nucleotide triphosphate hydrolases"/>
    <property type="match status" value="2"/>
</dbReference>
<dbReference type="PROSITE" id="PS50893">
    <property type="entry name" value="ABC_TRANSPORTER_2"/>
    <property type="match status" value="2"/>
</dbReference>
<dbReference type="InterPro" id="IPR003593">
    <property type="entry name" value="AAA+_ATPase"/>
</dbReference>
<dbReference type="PANTHER" id="PTHR19229:SF36">
    <property type="entry name" value="ATP-BINDING CASSETTE SUB-FAMILY A MEMBER 2"/>
    <property type="match status" value="1"/>
</dbReference>
<feature type="transmembrane region" description="Helical" evidence="11">
    <location>
        <begin position="1174"/>
        <end position="1196"/>
    </location>
</feature>
<gene>
    <name evidence="13" type="ORF">C8F04DRAFT_989821</name>
</gene>
<evidence type="ECO:0000256" key="11">
    <source>
        <dbReference type="SAM" id="Phobius"/>
    </source>
</evidence>
<dbReference type="SUPFAM" id="SSF52540">
    <property type="entry name" value="P-loop containing nucleoside triphosphate hydrolases"/>
    <property type="match status" value="2"/>
</dbReference>
<reference evidence="13" key="1">
    <citation type="submission" date="2023-03" db="EMBL/GenBank/DDBJ databases">
        <title>Massive genome expansion in bonnet fungi (Mycena s.s.) driven by repeated elements and novel gene families across ecological guilds.</title>
        <authorList>
            <consortium name="Lawrence Berkeley National Laboratory"/>
            <person name="Harder C.B."/>
            <person name="Miyauchi S."/>
            <person name="Viragh M."/>
            <person name="Kuo A."/>
            <person name="Thoen E."/>
            <person name="Andreopoulos B."/>
            <person name="Lu D."/>
            <person name="Skrede I."/>
            <person name="Drula E."/>
            <person name="Henrissat B."/>
            <person name="Morin E."/>
            <person name="Kohler A."/>
            <person name="Barry K."/>
            <person name="LaButti K."/>
            <person name="Morin E."/>
            <person name="Salamov A."/>
            <person name="Lipzen A."/>
            <person name="Mereny Z."/>
            <person name="Hegedus B."/>
            <person name="Baldrian P."/>
            <person name="Stursova M."/>
            <person name="Weitz H."/>
            <person name="Taylor A."/>
            <person name="Grigoriev I.V."/>
            <person name="Nagy L.G."/>
            <person name="Martin F."/>
            <person name="Kauserud H."/>
        </authorList>
    </citation>
    <scope>NUCLEOTIDE SEQUENCE</scope>
    <source>
        <strain evidence="13">CBHHK200</strain>
    </source>
</reference>
<evidence type="ECO:0000256" key="3">
    <source>
        <dbReference type="ARBA" id="ARBA00022448"/>
    </source>
</evidence>
<feature type="region of interest" description="Disordered" evidence="10">
    <location>
        <begin position="815"/>
        <end position="837"/>
    </location>
</feature>
<evidence type="ECO:0000313" key="14">
    <source>
        <dbReference type="Proteomes" id="UP001218188"/>
    </source>
</evidence>
<dbReference type="InterPro" id="IPR027417">
    <property type="entry name" value="P-loop_NTPase"/>
</dbReference>
<comment type="caution">
    <text evidence="13">The sequence shown here is derived from an EMBL/GenBank/DDBJ whole genome shotgun (WGS) entry which is preliminary data.</text>
</comment>
<evidence type="ECO:0000256" key="7">
    <source>
        <dbReference type="ARBA" id="ARBA00022840"/>
    </source>
</evidence>
<organism evidence="13 14">
    <name type="scientific">Mycena alexandri</name>
    <dbReference type="NCBI Taxonomy" id="1745969"/>
    <lineage>
        <taxon>Eukaryota</taxon>
        <taxon>Fungi</taxon>
        <taxon>Dikarya</taxon>
        <taxon>Basidiomycota</taxon>
        <taxon>Agaricomycotina</taxon>
        <taxon>Agaricomycetes</taxon>
        <taxon>Agaricomycetidae</taxon>
        <taxon>Agaricales</taxon>
        <taxon>Marasmiineae</taxon>
        <taxon>Mycenaceae</taxon>
        <taxon>Mycena</taxon>
    </lineage>
</organism>
<feature type="transmembrane region" description="Helical" evidence="11">
    <location>
        <begin position="391"/>
        <end position="412"/>
    </location>
</feature>
<evidence type="ECO:0000256" key="1">
    <source>
        <dbReference type="ARBA" id="ARBA00004141"/>
    </source>
</evidence>
<evidence type="ECO:0000256" key="5">
    <source>
        <dbReference type="ARBA" id="ARBA00022737"/>
    </source>
</evidence>
<feature type="domain" description="ABC transporter" evidence="12">
    <location>
        <begin position="490"/>
        <end position="725"/>
    </location>
</feature>
<feature type="transmembrane region" description="Helical" evidence="11">
    <location>
        <begin position="365"/>
        <end position="384"/>
    </location>
</feature>
<feature type="domain" description="ABC transporter" evidence="12">
    <location>
        <begin position="1323"/>
        <end position="1551"/>
    </location>
</feature>
<dbReference type="InterPro" id="IPR003439">
    <property type="entry name" value="ABC_transporter-like_ATP-bd"/>
</dbReference>
<keyword evidence="8 11" id="KW-1133">Transmembrane helix</keyword>
<evidence type="ECO:0000256" key="6">
    <source>
        <dbReference type="ARBA" id="ARBA00022741"/>
    </source>
</evidence>
<evidence type="ECO:0000313" key="13">
    <source>
        <dbReference type="EMBL" id="KAJ7045165.1"/>
    </source>
</evidence>
<keyword evidence="9 11" id="KW-0472">Membrane</keyword>
<comment type="similarity">
    <text evidence="2">Belongs to the ABC transporter superfamily. ABCA family.</text>
</comment>
<comment type="subcellular location">
    <subcellularLocation>
        <location evidence="1">Membrane</location>
        <topology evidence="1">Multi-pass membrane protein</topology>
    </subcellularLocation>
</comment>
<feature type="transmembrane region" description="Helical" evidence="11">
    <location>
        <begin position="256"/>
        <end position="275"/>
    </location>
</feature>
<dbReference type="CDD" id="cd03263">
    <property type="entry name" value="ABC_subfamily_A"/>
    <property type="match status" value="2"/>
</dbReference>
<dbReference type="Pfam" id="PF12698">
    <property type="entry name" value="ABC2_membrane_3"/>
    <property type="match status" value="2"/>
</dbReference>
<feature type="transmembrane region" description="Helical" evidence="11">
    <location>
        <begin position="870"/>
        <end position="891"/>
    </location>
</feature>
<name>A0AAD6TH63_9AGAR</name>
<keyword evidence="6" id="KW-0547">Nucleotide-binding</keyword>
<dbReference type="GO" id="GO:0005524">
    <property type="term" value="F:ATP binding"/>
    <property type="evidence" value="ECO:0007669"/>
    <property type="project" value="UniProtKB-KW"/>
</dbReference>
<dbReference type="PROSITE" id="PS00211">
    <property type="entry name" value="ABC_TRANSPORTER_1"/>
    <property type="match status" value="2"/>
</dbReference>
<feature type="transmembrane region" description="Helical" evidence="11">
    <location>
        <begin position="432"/>
        <end position="455"/>
    </location>
</feature>
<evidence type="ECO:0000256" key="8">
    <source>
        <dbReference type="ARBA" id="ARBA00022989"/>
    </source>
</evidence>
<evidence type="ECO:0000256" key="2">
    <source>
        <dbReference type="ARBA" id="ARBA00008869"/>
    </source>
</evidence>
<dbReference type="Proteomes" id="UP001218188">
    <property type="component" value="Unassembled WGS sequence"/>
</dbReference>